<dbReference type="Proteomes" id="UP000823598">
    <property type="component" value="Unassembled WGS sequence"/>
</dbReference>
<protein>
    <submittedName>
        <fullName evidence="1">Uncharacterized protein</fullName>
    </submittedName>
</protein>
<name>A0A9D9NK88_9BACT</name>
<reference evidence="1" key="1">
    <citation type="submission" date="2020-10" db="EMBL/GenBank/DDBJ databases">
        <authorList>
            <person name="Gilroy R."/>
        </authorList>
    </citation>
    <scope>NUCLEOTIDE SEQUENCE</scope>
    <source>
        <strain evidence="1">6919</strain>
    </source>
</reference>
<comment type="caution">
    <text evidence="1">The sequence shown here is derived from an EMBL/GenBank/DDBJ whole genome shotgun (WGS) entry which is preliminary data.</text>
</comment>
<accession>A0A9D9NK88</accession>
<evidence type="ECO:0000313" key="1">
    <source>
        <dbReference type="EMBL" id="MBO8476522.1"/>
    </source>
</evidence>
<evidence type="ECO:0000313" key="2">
    <source>
        <dbReference type="Proteomes" id="UP000823598"/>
    </source>
</evidence>
<reference evidence="1" key="2">
    <citation type="journal article" date="2021" name="PeerJ">
        <title>Extensive microbial diversity within the chicken gut microbiome revealed by metagenomics and culture.</title>
        <authorList>
            <person name="Gilroy R."/>
            <person name="Ravi A."/>
            <person name="Getino M."/>
            <person name="Pursley I."/>
            <person name="Horton D.L."/>
            <person name="Alikhan N.F."/>
            <person name="Baker D."/>
            <person name="Gharbi K."/>
            <person name="Hall N."/>
            <person name="Watson M."/>
            <person name="Adriaenssens E.M."/>
            <person name="Foster-Nyarko E."/>
            <person name="Jarju S."/>
            <person name="Secka A."/>
            <person name="Antonio M."/>
            <person name="Oren A."/>
            <person name="Chaudhuri R.R."/>
            <person name="La Ragione R."/>
            <person name="Hildebrand F."/>
            <person name="Pallen M.J."/>
        </authorList>
    </citation>
    <scope>NUCLEOTIDE SEQUENCE</scope>
    <source>
        <strain evidence="1">6919</strain>
    </source>
</reference>
<organism evidence="1 2">
    <name type="scientific">Candidatus Limisoma faecipullorum</name>
    <dbReference type="NCBI Taxonomy" id="2840854"/>
    <lineage>
        <taxon>Bacteria</taxon>
        <taxon>Pseudomonadati</taxon>
        <taxon>Bacteroidota</taxon>
        <taxon>Bacteroidia</taxon>
        <taxon>Bacteroidales</taxon>
        <taxon>Candidatus Limisoma</taxon>
    </lineage>
</organism>
<dbReference type="AlphaFoldDB" id="A0A9D9NK88"/>
<proteinExistence type="predicted"/>
<sequence>MNDKELFYLFLKYSDVVISRYEQLRLTPKRYVDSRSSKNIRKDFEEELQSSKDFIDKEIKSSGYTNNEYRYNFPDYYFYYGKQGWNKYGVFSLISLYKQARWNISVIEKYKENIVWAMLFEYGDFFFEEKDLNKYEQYIPWIDYSHGEEKFVPFFDNGITIKRGTTLSNFKNVGSLSESFIKTHISVIDIWGLCSTGSFKVTKELIRMFYNKCSKNIIYDFRNEFGGLAYNKRITISSDVLLYIAKDLKIENWEQLLPKIILTHENFLDFYLYNPQCMDILFKLDFDKRREIVLLIEQNKKLRDTVSLDFCKKLWQGGENSNLPYTYDFSIDLIKKNLLLWNKQSSEYFDHMQRTPDTNYHHYKRVTTWDMLAEQKTILLTYDLCKFLISLDVIVGGSYVLEDGHYHTDDIPNHPINALKLFRCKDAMNSEEFEKIAHDKEIINFLFANAEPPRWGQDYYIVGNIIDKLIINFFKDFPFEEFKEIADKK</sequence>
<dbReference type="EMBL" id="JADIMC010000066">
    <property type="protein sequence ID" value="MBO8476522.1"/>
    <property type="molecule type" value="Genomic_DNA"/>
</dbReference>
<gene>
    <name evidence="1" type="ORF">IAB88_05960</name>
</gene>